<keyword evidence="14" id="KW-0326">Glycosidase</keyword>
<dbReference type="VEuPathDB" id="VectorBase:AALB006424"/>
<keyword evidence="9" id="KW-0521">NADP</keyword>
<feature type="transmembrane region" description="Helical" evidence="20">
    <location>
        <begin position="443"/>
        <end position="462"/>
    </location>
</feature>
<evidence type="ECO:0000256" key="12">
    <source>
        <dbReference type="ARBA" id="ARBA00023098"/>
    </source>
</evidence>
<dbReference type="PANTHER" id="PTHR24322:SF736">
    <property type="entry name" value="RETINOL DEHYDROGENASE 10"/>
    <property type="match status" value="1"/>
</dbReference>
<dbReference type="EC" id="3.2.1.17" evidence="4"/>
<keyword evidence="11" id="KW-0560">Oxidoreductase</keyword>
<dbReference type="AlphaFoldDB" id="A0A182FIS9"/>
<accession>A0A182FIS9</accession>
<evidence type="ECO:0000256" key="16">
    <source>
        <dbReference type="ARBA" id="ARBA00068717"/>
    </source>
</evidence>
<sequence length="864" mass="95610">MNILEDDNIDNAISVFRSDRQFIDNMSSGIPPRPTTRQPANEPGQAGDGIVDRIASPTTTNRPSAINIPGSRFGNRLERASRLKDAATRRLSYYNSGNHHITPIPPTRARCGRYAGCSSESSNNPAVVAYNAVLILFDVLVFLVKSVYITVKGMVEMVMLPPARDVSGDIVLITGAGHGMGKNLALQYAALGTTVVCVDVNEKTNAETVAAIKSAKGGKAFGFTCDVTNRQQVVETCEKIKKQVGIVSILINNAGIMPTHSLLQQTEAEIRKTFDINVLAHFWFIQSLLPDMLKQNRGHIVVLSSIAGMIGFKYLVPYCGTKFAVRGIMEALSEELRADPTKPNIKFTTIYPYMVDTGLCKRPYTRFPSLLKMVKPDDAAAAIIDAQRRGLIEASIPKYLLYLNTWFRNLPLRVGQEFGDLLDTGLQSDLNGTPNAGVKMYNVLILVIDIVVMLIRWIYYMLESLYRSVVPPPAESVHNDVVLITGAGHGMGKCMALQYATLGATVVCLDINERLNTDTVATIRQQRGNAFGFVCDVTNHQQIIETAEKVKQEVGTVTILVNNAGIMPTHPLLQQTEGEIRKTFEINVMAHFWLLQSFLPGMIEKNRGFIVAMSSVAGLCGLNNLVPYCGSKFAVRGIMEALAEELRQDARKPNIRFTTVYPYMVDTGLCKKPRMRFPNLMNLVKPEDAASAIIDGQRRGLEEVSIPKYLLYLNTTMRMFPLKVGTLLRDFLDTGVESDFSCFRCMCEASTGCTGQVAECRQTYCGPFSISRAYWTDAGQVVLPHDTPARWGAFEDCANDYNCATDIINQYMEKYGTDCNNDGVVDCVDYTMLHINGGPLCHQPLRGTFANSFLKCMRHAIRKF</sequence>
<dbReference type="CDD" id="cd16890">
    <property type="entry name" value="lyz_i"/>
    <property type="match status" value="1"/>
</dbReference>
<dbReference type="InterPro" id="IPR036291">
    <property type="entry name" value="NAD(P)-bd_dom_sf"/>
</dbReference>
<keyword evidence="5" id="KW-0929">Antimicrobial</keyword>
<dbReference type="InterPro" id="IPR020904">
    <property type="entry name" value="Sc_DH/Rdtase_CS"/>
</dbReference>
<dbReference type="CDD" id="cd05339">
    <property type="entry name" value="17beta-HSDXI-like_SDR_c"/>
    <property type="match status" value="2"/>
</dbReference>
<evidence type="ECO:0000256" key="8">
    <source>
        <dbReference type="ARBA" id="ARBA00022801"/>
    </source>
</evidence>
<dbReference type="VEuPathDB" id="VectorBase:AALB20_033872"/>
<evidence type="ECO:0000313" key="22">
    <source>
        <dbReference type="Proteomes" id="UP000069272"/>
    </source>
</evidence>
<dbReference type="InterPro" id="IPR002347">
    <property type="entry name" value="SDR_fam"/>
</dbReference>
<comment type="similarity">
    <text evidence="3">Belongs to the short-chain dehydrogenases/reductases (SDR) family.</text>
</comment>
<dbReference type="SUPFAM" id="SSF51735">
    <property type="entry name" value="NAD(P)-binding Rossmann-fold domains"/>
    <property type="match status" value="2"/>
</dbReference>
<dbReference type="Pfam" id="PF00106">
    <property type="entry name" value="adh_short"/>
    <property type="match status" value="2"/>
</dbReference>
<dbReference type="FunFam" id="1.10.530.10:FF:000019">
    <property type="entry name" value="lysozyme"/>
    <property type="match status" value="1"/>
</dbReference>
<keyword evidence="12" id="KW-0443">Lipid metabolism</keyword>
<feature type="disulfide bond" evidence="18">
    <location>
        <begin position="742"/>
        <end position="827"/>
    </location>
</feature>
<feature type="disulfide bond" evidence="18">
    <location>
        <begin position="747"/>
        <end position="753"/>
    </location>
</feature>
<evidence type="ECO:0000256" key="6">
    <source>
        <dbReference type="ARBA" id="ARBA00022638"/>
    </source>
</evidence>
<dbReference type="PRINTS" id="PR00080">
    <property type="entry name" value="SDRFAMILY"/>
</dbReference>
<dbReference type="PROSITE" id="PS00061">
    <property type="entry name" value="ADH_SHORT"/>
    <property type="match status" value="2"/>
</dbReference>
<dbReference type="FunFam" id="3.40.50.720:FF:000131">
    <property type="entry name" value="Short-chain dehydrogenase/reductase 3"/>
    <property type="match status" value="2"/>
</dbReference>
<evidence type="ECO:0000256" key="5">
    <source>
        <dbReference type="ARBA" id="ARBA00022529"/>
    </source>
</evidence>
<keyword evidence="22" id="KW-1185">Reference proteome</keyword>
<evidence type="ECO:0000256" key="15">
    <source>
        <dbReference type="ARBA" id="ARBA00059620"/>
    </source>
</evidence>
<feature type="transmembrane region" description="Helical" evidence="20">
    <location>
        <begin position="127"/>
        <end position="151"/>
    </location>
</feature>
<dbReference type="GO" id="GO:0005811">
    <property type="term" value="C:lipid droplet"/>
    <property type="evidence" value="ECO:0007669"/>
    <property type="project" value="TreeGrafter"/>
</dbReference>
<evidence type="ECO:0000256" key="9">
    <source>
        <dbReference type="ARBA" id="ARBA00022857"/>
    </source>
</evidence>
<dbReference type="PRINTS" id="PR00081">
    <property type="entry name" value="GDHRDH"/>
</dbReference>
<dbReference type="GO" id="GO:0042742">
    <property type="term" value="P:defense response to bacterium"/>
    <property type="evidence" value="ECO:0007669"/>
    <property type="project" value="UniProtKB-KW"/>
</dbReference>
<reference evidence="21 22" key="1">
    <citation type="journal article" date="2017" name="G3 (Bethesda)">
        <title>The Physical Genome Mapping of Anopheles albimanus Corrected Scaffold Misassemblies and Identified Interarm Rearrangements in Genus Anopheles.</title>
        <authorList>
            <person name="Artemov G.N."/>
            <person name="Peery A.N."/>
            <person name="Jiang X."/>
            <person name="Tu Z."/>
            <person name="Stegniy V.N."/>
            <person name="Sharakhova M.V."/>
            <person name="Sharakhov I.V."/>
        </authorList>
    </citation>
    <scope>NUCLEOTIDE SEQUENCE [LARGE SCALE GENOMIC DNA]</scope>
    <source>
        <strain evidence="21 22">ALBI9_A</strain>
    </source>
</reference>
<evidence type="ECO:0000256" key="18">
    <source>
        <dbReference type="PIRSR" id="PIRSR608597-3"/>
    </source>
</evidence>
<dbReference type="PANTHER" id="PTHR24322">
    <property type="entry name" value="PKSB"/>
    <property type="match status" value="1"/>
</dbReference>
<keyword evidence="18" id="KW-1015">Disulfide bond</keyword>
<feature type="disulfide bond" evidence="18">
    <location>
        <begin position="797"/>
        <end position="803"/>
    </location>
</feature>
<evidence type="ECO:0000256" key="2">
    <source>
        <dbReference type="ARBA" id="ARBA00004141"/>
    </source>
</evidence>
<dbReference type="GO" id="GO:0031640">
    <property type="term" value="P:killing of cells of another organism"/>
    <property type="evidence" value="ECO:0007669"/>
    <property type="project" value="UniProtKB-KW"/>
</dbReference>
<evidence type="ECO:0000256" key="3">
    <source>
        <dbReference type="ARBA" id="ARBA00006484"/>
    </source>
</evidence>
<keyword evidence="6" id="KW-0081">Bacteriolytic enzyme</keyword>
<evidence type="ECO:0000256" key="10">
    <source>
        <dbReference type="ARBA" id="ARBA00022989"/>
    </source>
</evidence>
<evidence type="ECO:0000313" key="21">
    <source>
        <dbReference type="EnsemblMetazoa" id="AALB006424-PA"/>
    </source>
</evidence>
<evidence type="ECO:0000256" key="14">
    <source>
        <dbReference type="ARBA" id="ARBA00023295"/>
    </source>
</evidence>
<reference evidence="21" key="2">
    <citation type="submission" date="2022-08" db="UniProtKB">
        <authorList>
            <consortium name="EnsemblMetazoa"/>
        </authorList>
    </citation>
    <scope>IDENTIFICATION</scope>
    <source>
        <strain evidence="21">STECLA/ALBI9_A</strain>
    </source>
</reference>
<protein>
    <recommendedName>
        <fullName evidence="16">Short-chain dehydrogenase/reductase 3</fullName>
        <ecNumber evidence="4">3.2.1.17</ecNumber>
    </recommendedName>
    <alternativeName>
        <fullName evidence="17">Retinal short-chain dehydrogenase/reductase 1</fullName>
    </alternativeName>
</protein>
<dbReference type="InterPro" id="IPR008597">
    <property type="entry name" value="Invert_lysozyme"/>
</dbReference>
<keyword evidence="10 20" id="KW-1133">Transmembrane helix</keyword>
<keyword evidence="8" id="KW-0378">Hydrolase</keyword>
<dbReference type="Pfam" id="PF05497">
    <property type="entry name" value="Destabilase"/>
    <property type="match status" value="1"/>
</dbReference>
<dbReference type="Gene3D" id="1.10.530.10">
    <property type="match status" value="1"/>
</dbReference>
<dbReference type="STRING" id="7167.A0A182FIS9"/>
<evidence type="ECO:0000256" key="19">
    <source>
        <dbReference type="SAM" id="MobiDB-lite"/>
    </source>
</evidence>
<comment type="subcellular location">
    <subcellularLocation>
        <location evidence="2">Membrane</location>
        <topology evidence="2">Multi-pass membrane protein</topology>
    </subcellularLocation>
</comment>
<evidence type="ECO:0000256" key="4">
    <source>
        <dbReference type="ARBA" id="ARBA00012732"/>
    </source>
</evidence>
<evidence type="ECO:0000256" key="11">
    <source>
        <dbReference type="ARBA" id="ARBA00023002"/>
    </source>
</evidence>
<proteinExistence type="inferred from homology"/>
<dbReference type="GO" id="GO:0003796">
    <property type="term" value="F:lysozyme activity"/>
    <property type="evidence" value="ECO:0007669"/>
    <property type="project" value="UniProtKB-EC"/>
</dbReference>
<keyword evidence="7 20" id="KW-0812">Transmembrane</keyword>
<dbReference type="VEuPathDB" id="VectorBase:AALB20_032551"/>
<evidence type="ECO:0000256" key="1">
    <source>
        <dbReference type="ARBA" id="ARBA00000632"/>
    </source>
</evidence>
<evidence type="ECO:0000256" key="17">
    <source>
        <dbReference type="ARBA" id="ARBA00082544"/>
    </source>
</evidence>
<comment type="function">
    <text evidence="15">Catalyzes the reduction of all-trans-retinal to all-trans-retinol in the presence of NADPH.</text>
</comment>
<keyword evidence="13 20" id="KW-0472">Membrane</keyword>
<evidence type="ECO:0000256" key="7">
    <source>
        <dbReference type="ARBA" id="ARBA00022692"/>
    </source>
</evidence>
<dbReference type="GO" id="GO:0052650">
    <property type="term" value="F:all-trans-retinol dehydrogenase (NADP+) activity"/>
    <property type="evidence" value="ECO:0007669"/>
    <property type="project" value="UniProtKB-ARBA"/>
</dbReference>
<dbReference type="PROSITE" id="PS51909">
    <property type="entry name" value="LYSOZYME_I"/>
    <property type="match status" value="1"/>
</dbReference>
<dbReference type="Gene3D" id="3.40.50.720">
    <property type="entry name" value="NAD(P)-binding Rossmann-like Domain"/>
    <property type="match status" value="2"/>
</dbReference>
<evidence type="ECO:0000256" key="20">
    <source>
        <dbReference type="SAM" id="Phobius"/>
    </source>
</evidence>
<feature type="region of interest" description="Disordered" evidence="19">
    <location>
        <begin position="25"/>
        <end position="51"/>
    </location>
</feature>
<dbReference type="Proteomes" id="UP000069272">
    <property type="component" value="Chromosome X"/>
</dbReference>
<evidence type="ECO:0000256" key="13">
    <source>
        <dbReference type="ARBA" id="ARBA00023136"/>
    </source>
</evidence>
<organism evidence="21 22">
    <name type="scientific">Anopheles albimanus</name>
    <name type="common">New world malaria mosquito</name>
    <dbReference type="NCBI Taxonomy" id="7167"/>
    <lineage>
        <taxon>Eukaryota</taxon>
        <taxon>Metazoa</taxon>
        <taxon>Ecdysozoa</taxon>
        <taxon>Arthropoda</taxon>
        <taxon>Hexapoda</taxon>
        <taxon>Insecta</taxon>
        <taxon>Pterygota</taxon>
        <taxon>Neoptera</taxon>
        <taxon>Endopterygota</taxon>
        <taxon>Diptera</taxon>
        <taxon>Nematocera</taxon>
        <taxon>Culicoidea</taxon>
        <taxon>Culicidae</taxon>
        <taxon>Anophelinae</taxon>
        <taxon>Anopheles</taxon>
    </lineage>
</organism>
<name>A0A182FIS9_ANOAL</name>
<dbReference type="GO" id="GO:0016020">
    <property type="term" value="C:membrane"/>
    <property type="evidence" value="ECO:0007669"/>
    <property type="project" value="UniProtKB-SubCell"/>
</dbReference>
<dbReference type="EnsemblMetazoa" id="AALB006424-RA">
    <property type="protein sequence ID" value="AALB006424-PA"/>
    <property type="gene ID" value="AALB006424"/>
</dbReference>
<comment type="catalytic activity">
    <reaction evidence="1">
        <text>Hydrolysis of (1-&gt;4)-beta-linkages between N-acetylmuramic acid and N-acetyl-D-glucosamine residues in a peptidoglycan and between N-acetyl-D-glucosamine residues in chitodextrins.</text>
        <dbReference type="EC" id="3.2.1.17"/>
    </reaction>
</comment>